<evidence type="ECO:0000313" key="2">
    <source>
        <dbReference type="Proteomes" id="UP001162992"/>
    </source>
</evidence>
<proteinExistence type="predicted"/>
<name>A0ACC2EED6_DIPCM</name>
<protein>
    <submittedName>
        <fullName evidence="1">Uncharacterized protein</fullName>
    </submittedName>
</protein>
<dbReference type="EMBL" id="CM055093">
    <property type="protein sequence ID" value="KAJ7564849.1"/>
    <property type="molecule type" value="Genomic_DNA"/>
</dbReference>
<accession>A0ACC2EED6</accession>
<reference evidence="2" key="1">
    <citation type="journal article" date="2024" name="Proc. Natl. Acad. Sci. U.S.A.">
        <title>Extraordinary preservation of gene collinearity over three hundred million years revealed in homosporous lycophytes.</title>
        <authorList>
            <person name="Li C."/>
            <person name="Wickell D."/>
            <person name="Kuo L.Y."/>
            <person name="Chen X."/>
            <person name="Nie B."/>
            <person name="Liao X."/>
            <person name="Peng D."/>
            <person name="Ji J."/>
            <person name="Jenkins J."/>
            <person name="Williams M."/>
            <person name="Shu S."/>
            <person name="Plott C."/>
            <person name="Barry K."/>
            <person name="Rajasekar S."/>
            <person name="Grimwood J."/>
            <person name="Han X."/>
            <person name="Sun S."/>
            <person name="Hou Z."/>
            <person name="He W."/>
            <person name="Dai G."/>
            <person name="Sun C."/>
            <person name="Schmutz J."/>
            <person name="Leebens-Mack J.H."/>
            <person name="Li F.W."/>
            <person name="Wang L."/>
        </authorList>
    </citation>
    <scope>NUCLEOTIDE SEQUENCE [LARGE SCALE GENOMIC DNA]</scope>
    <source>
        <strain evidence="2">cv. PW_Plant_1</strain>
    </source>
</reference>
<keyword evidence="2" id="KW-1185">Reference proteome</keyword>
<dbReference type="Proteomes" id="UP001162992">
    <property type="component" value="Chromosome 2"/>
</dbReference>
<gene>
    <name evidence="1" type="ORF">O6H91_02G036400</name>
</gene>
<sequence>MAGMEAMASSAKKPLKRGVLNSALLREVFESSDEEPDHEESEEVGRSSKKRGISEEEIYSHRRAKVGRHSRDGGRLERDQVEHMAHFESENERNQNSEHADPSDFDKEKDSASKNQGTDKGRESAKRRKRQSLNVPENSGTGSANLIDIVKHQGKSVQRAAKSWVERYESNPEPALIELITFLFEGCGVKLNLQTGSLDEADVDDIVLKLVLQAKEGNLEDLLGSKQRELRSFKENLLSFWDALVRECQDGPLFDQKLMDKCMDFVIAISCTPPRIFRHMTTVVGLQLVTSLVAVAKTLGESRETAQRQLNAEKKKRKEGPRVESLNKVLSVTHEKITKVEEMMRKIFTGLFMHRYRDVDPEIRMACIQAIGSWIVSYPSLFLRDFYLKYLGWTLNDKNAAVRRSSIEALQALYEVEDNVPSLGLFTERFCNRMIELADDIDVHVAVSAVGLLKRLLRHQLIGDEDLGPLYDLLIDESPFIRHAIGELVYEHLIAQKHAGSQAAAGDHENEDSEAQLKRLLLILKEFSNGPVICEYVIDALWDEMKAMKDWKSLTSMLLDDGPRMELTDKDSTNLCRVLCASVKKAVGEKIVPTHESRKATLTKVQKEALESHKKEMTTVMIKSHSKLLRKYLADKAKVTYVVEILMYTKLELYSLKQQEQASLEASFAVNFSTSLQLTKDAFFKHGDDNTLRACVKALAFCANESHADLQDTAQRILKETSDELLLKLRSAILQAGESDDEYSLTVYLRRLHQLQLTVPVTNENLYKDLLGLLQDFHNLDDEVIRLVLTNMFLHVIWSMKALDLDNPEEAAMSELLSKRAELMKYLHFYANSVLDSFKEGHARNLLGSTVCILLSDLWSLFSEEKLNSTKLESLGFCPPEDLLQTFWKLCEQRLLSTDNGNEEEDVTDEPAGYLNQKDVIISAAAKLIAHDMVPKDFLGPEIVSHYVLHGKSVDETVRQLIVILRKNMKSEDLCNLYLEAMKRAYNRHMQEVSAADEDFSKGESILACKELASRLSATFAGFARNMHRASILKLVKGGIAYAFIDAPKQLPFLEAAVIQFAHRLPVPDVRDILEKVQTQVRGIDTDQDPSGWRPYFTFVDSLQEKLSRVEAPGDRGVTGSRQPQSRGRKRKDIKGKKLFEGHDEIDHEDEPSESEEHEEHDEEDEDDDTPLFQVRQSMKAAVNSHAKSRKADDMDTLRSIDEEDNEGNRALAETRRSPGVQEADSGSSEARMGFDTPLYGSATATEEQLPT</sequence>
<organism evidence="1 2">
    <name type="scientific">Diphasiastrum complanatum</name>
    <name type="common">Issler's clubmoss</name>
    <name type="synonym">Lycopodium complanatum</name>
    <dbReference type="NCBI Taxonomy" id="34168"/>
    <lineage>
        <taxon>Eukaryota</taxon>
        <taxon>Viridiplantae</taxon>
        <taxon>Streptophyta</taxon>
        <taxon>Embryophyta</taxon>
        <taxon>Tracheophyta</taxon>
        <taxon>Lycopodiopsida</taxon>
        <taxon>Lycopodiales</taxon>
        <taxon>Lycopodiaceae</taxon>
        <taxon>Lycopodioideae</taxon>
        <taxon>Diphasiastrum</taxon>
    </lineage>
</organism>
<evidence type="ECO:0000313" key="1">
    <source>
        <dbReference type="EMBL" id="KAJ7564849.1"/>
    </source>
</evidence>
<comment type="caution">
    <text evidence="1">The sequence shown here is derived from an EMBL/GenBank/DDBJ whole genome shotgun (WGS) entry which is preliminary data.</text>
</comment>